<proteinExistence type="predicted"/>
<dbReference type="InParanoid" id="A0A1Y2GTI9"/>
<sequence>MEIPEILWGMDPLFHVPLQLMIFQVKALQRVQGVYYHHTHAVRNVEIMGMIQLVHRRPKFILYNVDDGTGAVQCIMWIPDQYQNIQDTDRVPALHMHELGQVIRVVGQPSEFKGHIQVTFHPGDAQICTDPNDETIFRLRVLNMERSIYSKPVRLPDVILSKIAYQVQESSCEERSELSFLEEKLLRRVTDWVLKRIEFCYLELEDDEDNNKLAHEVVKIKYPGIPSRNQQEQAHKMIRDCLKQLISEGVLEYISIEKMILHVVKPKNETIGDSKTTKSAVTTKEQMPGMDGETARGLINNPIVLDESEDEFEKSKDA</sequence>
<organism evidence="10 11">
    <name type="scientific">Lobosporangium transversale</name>
    <dbReference type="NCBI Taxonomy" id="64571"/>
    <lineage>
        <taxon>Eukaryota</taxon>
        <taxon>Fungi</taxon>
        <taxon>Fungi incertae sedis</taxon>
        <taxon>Mucoromycota</taxon>
        <taxon>Mortierellomycotina</taxon>
        <taxon>Mortierellomycetes</taxon>
        <taxon>Mortierellales</taxon>
        <taxon>Mortierellaceae</taxon>
        <taxon>Lobosporangium</taxon>
    </lineage>
</organism>
<dbReference type="InterPro" id="IPR040260">
    <property type="entry name" value="RFA2-like"/>
</dbReference>
<dbReference type="GeneID" id="33570484"/>
<evidence type="ECO:0000256" key="1">
    <source>
        <dbReference type="ARBA" id="ARBA00004123"/>
    </source>
</evidence>
<evidence type="ECO:0000256" key="2">
    <source>
        <dbReference type="ARBA" id="ARBA00004574"/>
    </source>
</evidence>
<evidence type="ECO:0000256" key="5">
    <source>
        <dbReference type="ARBA" id="ARBA00022895"/>
    </source>
</evidence>
<dbReference type="STRING" id="64571.A0A1Y2GTI9"/>
<keyword evidence="6" id="KW-0238">DNA-binding</keyword>
<name>A0A1Y2GTI9_9FUNG</name>
<evidence type="ECO:0000256" key="4">
    <source>
        <dbReference type="ARBA" id="ARBA00022454"/>
    </source>
</evidence>
<keyword evidence="11" id="KW-1185">Reference proteome</keyword>
<dbReference type="PANTHER" id="PTHR13989:SF33">
    <property type="entry name" value="CST COMPLEX SUBUNIT STN1"/>
    <property type="match status" value="1"/>
</dbReference>
<dbReference type="Proteomes" id="UP000193648">
    <property type="component" value="Unassembled WGS sequence"/>
</dbReference>
<evidence type="ECO:0000256" key="3">
    <source>
        <dbReference type="ARBA" id="ARBA00017411"/>
    </source>
</evidence>
<evidence type="ECO:0000313" key="10">
    <source>
        <dbReference type="EMBL" id="ORZ22810.1"/>
    </source>
</evidence>
<dbReference type="SUPFAM" id="SSF50249">
    <property type="entry name" value="Nucleic acid-binding proteins"/>
    <property type="match status" value="1"/>
</dbReference>
<gene>
    <name evidence="10" type="ORF">BCR41DRAFT_394383</name>
</gene>
<evidence type="ECO:0000256" key="9">
    <source>
        <dbReference type="SAM" id="MobiDB-lite"/>
    </source>
</evidence>
<dbReference type="Gene3D" id="2.40.50.140">
    <property type="entry name" value="Nucleic acid-binding proteins"/>
    <property type="match status" value="1"/>
</dbReference>
<dbReference type="GO" id="GO:0005634">
    <property type="term" value="C:nucleus"/>
    <property type="evidence" value="ECO:0007669"/>
    <property type="project" value="UniProtKB-SubCell"/>
</dbReference>
<keyword evidence="7" id="KW-0539">Nucleus</keyword>
<accession>A0A1Y2GTI9</accession>
<comment type="caution">
    <text evidence="10">The sequence shown here is derived from an EMBL/GenBank/DDBJ whole genome shotgun (WGS) entry which is preliminary data.</text>
</comment>
<dbReference type="OrthoDB" id="77828at2759"/>
<comment type="subcellular location">
    <subcellularLocation>
        <location evidence="2">Chromosome</location>
        <location evidence="2">Telomere</location>
    </subcellularLocation>
    <subcellularLocation>
        <location evidence="1">Nucleus</location>
    </subcellularLocation>
</comment>
<feature type="region of interest" description="Disordered" evidence="9">
    <location>
        <begin position="274"/>
        <end position="318"/>
    </location>
</feature>
<dbReference type="GO" id="GO:0000781">
    <property type="term" value="C:chromosome, telomeric region"/>
    <property type="evidence" value="ECO:0007669"/>
    <property type="project" value="UniProtKB-SubCell"/>
</dbReference>
<dbReference type="RefSeq" id="XP_021883364.1">
    <property type="nucleotide sequence ID" value="XM_022028641.1"/>
</dbReference>
<evidence type="ECO:0000256" key="6">
    <source>
        <dbReference type="ARBA" id="ARBA00023125"/>
    </source>
</evidence>
<dbReference type="EMBL" id="MCFF01000010">
    <property type="protein sequence ID" value="ORZ22810.1"/>
    <property type="molecule type" value="Genomic_DNA"/>
</dbReference>
<protein>
    <recommendedName>
        <fullName evidence="3">CST complex subunit STN1</fullName>
    </recommendedName>
    <alternativeName>
        <fullName evidence="8">Suppressor of cdc thirteen homolog</fullName>
    </alternativeName>
</protein>
<dbReference type="InterPro" id="IPR012340">
    <property type="entry name" value="NA-bd_OB-fold"/>
</dbReference>
<keyword evidence="4" id="KW-0158">Chromosome</keyword>
<reference evidence="10 11" key="1">
    <citation type="submission" date="2016-07" db="EMBL/GenBank/DDBJ databases">
        <title>Pervasive Adenine N6-methylation of Active Genes in Fungi.</title>
        <authorList>
            <consortium name="DOE Joint Genome Institute"/>
            <person name="Mondo S.J."/>
            <person name="Dannebaum R.O."/>
            <person name="Kuo R.C."/>
            <person name="Labutti K."/>
            <person name="Haridas S."/>
            <person name="Kuo A."/>
            <person name="Salamov A."/>
            <person name="Ahrendt S.R."/>
            <person name="Lipzen A."/>
            <person name="Sullivan W."/>
            <person name="Andreopoulos W.B."/>
            <person name="Clum A."/>
            <person name="Lindquist E."/>
            <person name="Daum C."/>
            <person name="Ramamoorthy G.K."/>
            <person name="Gryganskyi A."/>
            <person name="Culley D."/>
            <person name="Magnuson J.K."/>
            <person name="James T.Y."/>
            <person name="O'Malley M.A."/>
            <person name="Stajich J.E."/>
            <person name="Spatafora J.W."/>
            <person name="Visel A."/>
            <person name="Grigoriev I.V."/>
        </authorList>
    </citation>
    <scope>NUCLEOTIDE SEQUENCE [LARGE SCALE GENOMIC DNA]</scope>
    <source>
        <strain evidence="10 11">NRRL 3116</strain>
    </source>
</reference>
<dbReference type="PANTHER" id="PTHR13989">
    <property type="entry name" value="REPLICATION PROTEIN A-RELATED"/>
    <property type="match status" value="1"/>
</dbReference>
<dbReference type="GO" id="GO:0003677">
    <property type="term" value="F:DNA binding"/>
    <property type="evidence" value="ECO:0007669"/>
    <property type="project" value="UniProtKB-KW"/>
</dbReference>
<evidence type="ECO:0000256" key="7">
    <source>
        <dbReference type="ARBA" id="ARBA00023242"/>
    </source>
</evidence>
<dbReference type="AlphaFoldDB" id="A0A1Y2GTI9"/>
<evidence type="ECO:0000313" key="11">
    <source>
        <dbReference type="Proteomes" id="UP000193648"/>
    </source>
</evidence>
<evidence type="ECO:0000256" key="8">
    <source>
        <dbReference type="ARBA" id="ARBA00030039"/>
    </source>
</evidence>
<keyword evidence="5" id="KW-0779">Telomere</keyword>